<dbReference type="InterPro" id="IPR007210">
    <property type="entry name" value="ABC_Gly_betaine_transp_sub-bd"/>
</dbReference>
<dbReference type="Proteomes" id="UP000285138">
    <property type="component" value="Unassembled WGS sequence"/>
</dbReference>
<gene>
    <name evidence="2" type="ORF">D5R97_04915</name>
</gene>
<dbReference type="EMBL" id="QZAA01000131">
    <property type="protein sequence ID" value="RQD76085.1"/>
    <property type="molecule type" value="Genomic_DNA"/>
</dbReference>
<comment type="caution">
    <text evidence="2">The sequence shown here is derived from an EMBL/GenBank/DDBJ whole genome shotgun (WGS) entry which is preliminary data.</text>
</comment>
<organism evidence="2 3">
    <name type="scientific">Candidatus Syntrophonatronum acetioxidans</name>
    <dbReference type="NCBI Taxonomy" id="1795816"/>
    <lineage>
        <taxon>Bacteria</taxon>
        <taxon>Bacillati</taxon>
        <taxon>Bacillota</taxon>
        <taxon>Clostridia</taxon>
        <taxon>Eubacteriales</taxon>
        <taxon>Syntrophomonadaceae</taxon>
        <taxon>Candidatus Syntrophonatronum</taxon>
    </lineage>
</organism>
<feature type="domain" description="ABC-type glycine betaine transport system substrate-binding" evidence="1">
    <location>
        <begin position="189"/>
        <end position="315"/>
    </location>
</feature>
<dbReference type="GO" id="GO:0043190">
    <property type="term" value="C:ATP-binding cassette (ABC) transporter complex"/>
    <property type="evidence" value="ECO:0007669"/>
    <property type="project" value="InterPro"/>
</dbReference>
<evidence type="ECO:0000313" key="2">
    <source>
        <dbReference type="EMBL" id="RQD76085.1"/>
    </source>
</evidence>
<evidence type="ECO:0000313" key="3">
    <source>
        <dbReference type="Proteomes" id="UP000285138"/>
    </source>
</evidence>
<proteinExistence type="predicted"/>
<dbReference type="Pfam" id="PF04069">
    <property type="entry name" value="OpuAC"/>
    <property type="match status" value="2"/>
</dbReference>
<dbReference type="Gene3D" id="3.40.190.10">
    <property type="entry name" value="Periplasmic binding protein-like II"/>
    <property type="match status" value="2"/>
</dbReference>
<feature type="domain" description="ABC-type glycine betaine transport system substrate-binding" evidence="1">
    <location>
        <begin position="41"/>
        <end position="172"/>
    </location>
</feature>
<dbReference type="SUPFAM" id="SSF53850">
    <property type="entry name" value="Periplasmic binding protein-like II"/>
    <property type="match status" value="2"/>
</dbReference>
<dbReference type="PROSITE" id="PS51257">
    <property type="entry name" value="PROKAR_LIPOPROTEIN"/>
    <property type="match status" value="1"/>
</dbReference>
<dbReference type="GO" id="GO:0022857">
    <property type="term" value="F:transmembrane transporter activity"/>
    <property type="evidence" value="ECO:0007669"/>
    <property type="project" value="InterPro"/>
</dbReference>
<evidence type="ECO:0000259" key="1">
    <source>
        <dbReference type="Pfam" id="PF04069"/>
    </source>
</evidence>
<protein>
    <submittedName>
        <fullName evidence="2">Glycine/betaine ABC transporter substrate-binding protein</fullName>
    </submittedName>
</protein>
<accession>A0A424YER4</accession>
<name>A0A424YER4_9FIRM</name>
<reference evidence="2 3" key="1">
    <citation type="submission" date="2018-08" db="EMBL/GenBank/DDBJ databases">
        <title>The metabolism and importance of syntrophic acetate oxidation coupled to methane or sulfide production in haloalkaline environments.</title>
        <authorList>
            <person name="Timmers P.H.A."/>
            <person name="Vavourakis C.D."/>
            <person name="Sorokin D.Y."/>
            <person name="Sinninghe Damste J.S."/>
            <person name="Muyzer G."/>
            <person name="Stams A.J.M."/>
            <person name="Plugge C.M."/>
        </authorList>
    </citation>
    <scope>NUCLEOTIDE SEQUENCE [LARGE SCALE GENOMIC DNA]</scope>
    <source>
        <strain evidence="2">MSAO_Bac1</strain>
    </source>
</reference>
<sequence>MGIYQRKGKVLVLLVVSLFLIGMLGVGCEPAIDEEEVAEGWVFATNHEYSARPDGLPGLLDHYGFQFEDEVIMDEGIIYNALRDGEVPVGMGFETDGRIAGFGLVTLEDDQFYHPVYNCAITVRQEVLDEYPEIEDIFDAVIPYLETQTMQQLNAEVDIDGEEPADVARDFLLDKGLIDEEAPGADKGPISVGSKEFTEQLVLGKMAIYLLEDAGFEVDDNTALGGTAIVREALETGDVDLYWEYTGTGWMAILGEEDPLTDPEECYQKVKERDLEENNIVWLSYTDFNNTYTIMMREDDAAELGIVSISDLAEAINEGVSAP</sequence>
<dbReference type="AlphaFoldDB" id="A0A424YER4"/>